<reference evidence="7" key="1">
    <citation type="submission" date="2019-03" db="EMBL/GenBank/DDBJ databases">
        <authorList>
            <person name="Danneels B."/>
        </authorList>
    </citation>
    <scope>NUCLEOTIDE SEQUENCE</scope>
</reference>
<protein>
    <recommendedName>
        <fullName evidence="3">aldehyde dehydrogenase (NAD(+))</fullName>
        <ecNumber evidence="3">1.2.1.3</ecNumber>
    </recommendedName>
</protein>
<feature type="domain" description="Aldehyde dehydrogenase" evidence="5">
    <location>
        <begin position="13"/>
        <end position="470"/>
    </location>
</feature>
<dbReference type="PROSITE" id="PS00687">
    <property type="entry name" value="ALDEHYDE_DEHYDR_GLU"/>
    <property type="match status" value="1"/>
</dbReference>
<gene>
    <name evidence="6" type="ORF">ANK1_4199</name>
    <name evidence="7" type="ORF">ANK2_4200</name>
</gene>
<proteinExistence type="inferred from homology"/>
<dbReference type="EC" id="1.2.1.3" evidence="3"/>
<dbReference type="CDD" id="cd07138">
    <property type="entry name" value="ALDH_CddD_SSP0762"/>
    <property type="match status" value="1"/>
</dbReference>
<evidence type="ECO:0000256" key="3">
    <source>
        <dbReference type="ARBA" id="ARBA00024226"/>
    </source>
</evidence>
<dbReference type="FunFam" id="3.40.605.10:FF:000007">
    <property type="entry name" value="NAD/NADP-dependent betaine aldehyde dehydrogenase"/>
    <property type="match status" value="1"/>
</dbReference>
<evidence type="ECO:0000256" key="1">
    <source>
        <dbReference type="ARBA" id="ARBA00009986"/>
    </source>
</evidence>
<dbReference type="PANTHER" id="PTHR42804">
    <property type="entry name" value="ALDEHYDE DEHYDROGENASE"/>
    <property type="match status" value="1"/>
</dbReference>
<evidence type="ECO:0000313" key="7">
    <source>
        <dbReference type="EMBL" id="VFR61389.1"/>
    </source>
</evidence>
<dbReference type="PROSITE" id="PS00070">
    <property type="entry name" value="ALDEHYDE_DEHYDR_CYS"/>
    <property type="match status" value="1"/>
</dbReference>
<dbReference type="Gene3D" id="3.40.605.10">
    <property type="entry name" value="Aldehyde Dehydrogenase, Chain A, domain 1"/>
    <property type="match status" value="1"/>
</dbReference>
<evidence type="ECO:0000313" key="6">
    <source>
        <dbReference type="EMBL" id="VFR32609.1"/>
    </source>
</evidence>
<dbReference type="AlphaFoldDB" id="A0A484SJD2"/>
<comment type="catalytic activity">
    <reaction evidence="4">
        <text>an aldehyde + NAD(+) + H2O = a carboxylate + NADH + 2 H(+)</text>
        <dbReference type="Rhea" id="RHEA:16185"/>
        <dbReference type="ChEBI" id="CHEBI:15377"/>
        <dbReference type="ChEBI" id="CHEBI:15378"/>
        <dbReference type="ChEBI" id="CHEBI:17478"/>
        <dbReference type="ChEBI" id="CHEBI:29067"/>
        <dbReference type="ChEBI" id="CHEBI:57540"/>
        <dbReference type="ChEBI" id="CHEBI:57945"/>
        <dbReference type="EC" id="1.2.1.3"/>
    </reaction>
</comment>
<evidence type="ECO:0000259" key="5">
    <source>
        <dbReference type="Pfam" id="PF00171"/>
    </source>
</evidence>
<organism evidence="7">
    <name type="scientific">plant metagenome</name>
    <dbReference type="NCBI Taxonomy" id="1297885"/>
    <lineage>
        <taxon>unclassified sequences</taxon>
        <taxon>metagenomes</taxon>
        <taxon>organismal metagenomes</taxon>
    </lineage>
</organism>
<dbReference type="GO" id="GO:0004029">
    <property type="term" value="F:aldehyde dehydrogenase (NAD+) activity"/>
    <property type="evidence" value="ECO:0007669"/>
    <property type="project" value="UniProtKB-EC"/>
</dbReference>
<dbReference type="InterPro" id="IPR016163">
    <property type="entry name" value="Ald_DH_C"/>
</dbReference>
<dbReference type="InterPro" id="IPR015590">
    <property type="entry name" value="Aldehyde_DH_dom"/>
</dbReference>
<dbReference type="Gene3D" id="3.40.309.10">
    <property type="entry name" value="Aldehyde Dehydrogenase, Chain A, domain 2"/>
    <property type="match status" value="1"/>
</dbReference>
<dbReference type="InterPro" id="IPR016162">
    <property type="entry name" value="Ald_DH_N"/>
</dbReference>
<accession>A0A484SJD2</accession>
<dbReference type="EMBL" id="CAADIF010000005">
    <property type="protein sequence ID" value="VFR61389.1"/>
    <property type="molecule type" value="Genomic_DNA"/>
</dbReference>
<name>A0A484SJD2_9ZZZZ</name>
<dbReference type="InterPro" id="IPR016161">
    <property type="entry name" value="Ald_DH/histidinol_DH"/>
</dbReference>
<dbReference type="FunFam" id="3.40.309.10:FF:000012">
    <property type="entry name" value="Betaine aldehyde dehydrogenase"/>
    <property type="match status" value="1"/>
</dbReference>
<dbReference type="InterPro" id="IPR016160">
    <property type="entry name" value="Ald_DH_CS_CYS"/>
</dbReference>
<sequence>MKTITQHYIGGRFVESHGCETLDLLNPSNQRVIARVTLGDVEDTRAAIAAAKQALPGFSNTTVQERIACLQRLHDAVIAREDEHVAARIEEYGGVARHNVFAIRGAAQVFLNMQRTLRETAWRKPVGAAEVVLRPVGVAALITPWNSAIFMVCNKLAPALAAGCTVVVKPSELSALQTRLLAECIDAAGLPPGVVNIVTGRGDVVGDELSRHPDVAKVSFTGSTAVGKAVMRNAAETVKRVTLELGGKSAHIVLDDADLDQAIPFALSAAFRNNGQACIAGSRLLVPARRLDDVKAALRQHIVQWNVGDPGDDTTELGPLANARQFERVQGYIRQGLADGAELLTGGEGPPPGLEAGYFVQPTVFVQVRNDMTIAREEIFGPVLSVIAYEDEDDAVRIANDSPYGLQGYVSGADPVRAKAIAERLEAGAVMVNRFHDLLDEAGVPAGGFKQSGIGREFGAYGLVAYLEPQALFA</sequence>
<dbReference type="InterPro" id="IPR029510">
    <property type="entry name" value="Ald_DH_CS_GLU"/>
</dbReference>
<comment type="similarity">
    <text evidence="1">Belongs to the aldehyde dehydrogenase family.</text>
</comment>
<evidence type="ECO:0000256" key="2">
    <source>
        <dbReference type="ARBA" id="ARBA00023002"/>
    </source>
</evidence>
<evidence type="ECO:0000256" key="4">
    <source>
        <dbReference type="ARBA" id="ARBA00049194"/>
    </source>
</evidence>
<dbReference type="PANTHER" id="PTHR42804:SF1">
    <property type="entry name" value="ALDEHYDE DEHYDROGENASE-RELATED"/>
    <property type="match status" value="1"/>
</dbReference>
<keyword evidence="2 7" id="KW-0560">Oxidoreductase</keyword>
<dbReference type="EMBL" id="CAADIA010000006">
    <property type="protein sequence ID" value="VFR32609.1"/>
    <property type="molecule type" value="Genomic_DNA"/>
</dbReference>
<dbReference type="Pfam" id="PF00171">
    <property type="entry name" value="Aldedh"/>
    <property type="match status" value="1"/>
</dbReference>
<dbReference type="SUPFAM" id="SSF53720">
    <property type="entry name" value="ALDH-like"/>
    <property type="match status" value="1"/>
</dbReference>